<reference evidence="2" key="1">
    <citation type="submission" date="2020-05" db="EMBL/GenBank/DDBJ databases">
        <authorList>
            <person name="Chiriac C."/>
            <person name="Salcher M."/>
            <person name="Ghai R."/>
            <person name="Kavagutti S V."/>
        </authorList>
    </citation>
    <scope>NUCLEOTIDE SEQUENCE</scope>
</reference>
<evidence type="ECO:0000313" key="2">
    <source>
        <dbReference type="EMBL" id="CAB4584348.1"/>
    </source>
</evidence>
<protein>
    <submittedName>
        <fullName evidence="2">Unannotated protein</fullName>
    </submittedName>
</protein>
<feature type="transmembrane region" description="Helical" evidence="1">
    <location>
        <begin position="67"/>
        <end position="85"/>
    </location>
</feature>
<proteinExistence type="predicted"/>
<evidence type="ECO:0000256" key="1">
    <source>
        <dbReference type="SAM" id="Phobius"/>
    </source>
</evidence>
<sequence length="158" mass="16653">MVAEGKRAFWLHQAAEYVVGGALVASGLQSVDPLVPTALGALIVINAAVADAPLAAFRRVGRRTHRILDYVLVAVALVACALPGLETNTRLVQILVVVVFVVVVARTDYSAPTKKGVTELSQRPDGRADEIGRLAGRTVGTLAGRARARMKQSNDDSA</sequence>
<organism evidence="2">
    <name type="scientific">freshwater metagenome</name>
    <dbReference type="NCBI Taxonomy" id="449393"/>
    <lineage>
        <taxon>unclassified sequences</taxon>
        <taxon>metagenomes</taxon>
        <taxon>ecological metagenomes</taxon>
    </lineage>
</organism>
<feature type="transmembrane region" description="Helical" evidence="1">
    <location>
        <begin position="91"/>
        <end position="109"/>
    </location>
</feature>
<keyword evidence="1" id="KW-0812">Transmembrane</keyword>
<feature type="transmembrane region" description="Helical" evidence="1">
    <location>
        <begin position="34"/>
        <end position="55"/>
    </location>
</feature>
<keyword evidence="1" id="KW-1133">Transmembrane helix</keyword>
<dbReference type="EMBL" id="CAEZTS010000111">
    <property type="protein sequence ID" value="CAB4584348.1"/>
    <property type="molecule type" value="Genomic_DNA"/>
</dbReference>
<accession>A0A6J6FIU0</accession>
<name>A0A6J6FIU0_9ZZZZ</name>
<keyword evidence="1" id="KW-0472">Membrane</keyword>
<gene>
    <name evidence="2" type="ORF">UFOPK1722_01246</name>
</gene>
<dbReference type="AlphaFoldDB" id="A0A6J6FIU0"/>